<accession>A0ABZ0WGA6</accession>
<organism evidence="2 3">
    <name type="scientific">Paraburkholderia kururiensis</name>
    <dbReference type="NCBI Taxonomy" id="984307"/>
    <lineage>
        <taxon>Bacteria</taxon>
        <taxon>Pseudomonadati</taxon>
        <taxon>Pseudomonadota</taxon>
        <taxon>Betaproteobacteria</taxon>
        <taxon>Burkholderiales</taxon>
        <taxon>Burkholderiaceae</taxon>
        <taxon>Paraburkholderia</taxon>
    </lineage>
</organism>
<feature type="transmembrane region" description="Helical" evidence="1">
    <location>
        <begin position="61"/>
        <end position="83"/>
    </location>
</feature>
<reference evidence="2 3" key="1">
    <citation type="submission" date="2023-12" db="EMBL/GenBank/DDBJ databases">
        <title>Genome sequencing and assembly of bacterial species from a model synthetic community.</title>
        <authorList>
            <person name="Hogle S.L."/>
        </authorList>
    </citation>
    <scope>NUCLEOTIDE SEQUENCE [LARGE SCALE GENOMIC DNA]</scope>
    <source>
        <strain evidence="2 3">HAMBI 2494</strain>
    </source>
</reference>
<dbReference type="Proteomes" id="UP001325479">
    <property type="component" value="Chromosome"/>
</dbReference>
<protein>
    <submittedName>
        <fullName evidence="2">PepSY-associated TM helix domain-containing protein</fullName>
    </submittedName>
</protein>
<keyword evidence="3" id="KW-1185">Reference proteome</keyword>
<feature type="transmembrane region" description="Helical" evidence="1">
    <location>
        <begin position="201"/>
        <end position="226"/>
    </location>
</feature>
<dbReference type="InterPro" id="IPR032307">
    <property type="entry name" value="PepSY_TM-like_2"/>
</dbReference>
<dbReference type="EMBL" id="CP139965">
    <property type="protein sequence ID" value="WQD76372.1"/>
    <property type="molecule type" value="Genomic_DNA"/>
</dbReference>
<dbReference type="PANTHER" id="PTHR40115:SF1">
    <property type="entry name" value="INNER MEMBRANE PROTEIN WITH PEPSY TM HELIX"/>
    <property type="match status" value="1"/>
</dbReference>
<keyword evidence="1" id="KW-1133">Transmembrane helix</keyword>
<dbReference type="RefSeq" id="WP_114814136.1">
    <property type="nucleotide sequence ID" value="NZ_CP139965.1"/>
</dbReference>
<feature type="transmembrane region" description="Helical" evidence="1">
    <location>
        <begin position="233"/>
        <end position="251"/>
    </location>
</feature>
<name>A0ABZ0WGA6_9BURK</name>
<dbReference type="Pfam" id="PF16357">
    <property type="entry name" value="PepSY_TM_like_2"/>
    <property type="match status" value="1"/>
</dbReference>
<evidence type="ECO:0000313" key="2">
    <source>
        <dbReference type="EMBL" id="WQD76372.1"/>
    </source>
</evidence>
<keyword evidence="1" id="KW-0812">Transmembrane</keyword>
<evidence type="ECO:0000313" key="3">
    <source>
        <dbReference type="Proteomes" id="UP001325479"/>
    </source>
</evidence>
<sequence length="252" mass="27687">MNAPESIDALSPMRSTPITAKPVAAAALQSTSTLPRIDDVEEAARRQRWRRANFIKWLRNVHGWIGLWGAVIGLMFGVTGFLLNHRGGPLKVSTGEPRVEQVQVALPDTPPRSPQEMMRWLQRELKIDGKPGRVRREPAHPVAWGDQRTVQPEFWQITLAAPGHSVQAEYWVGNGYVSVKNTSNTFFATLTNLHRGVGVSLVWVLLMDTIAGSLILLSLTGVLLWTELHKKRTVGVVLVLGSVAAALAAGLM</sequence>
<proteinExistence type="predicted"/>
<keyword evidence="1" id="KW-0472">Membrane</keyword>
<evidence type="ECO:0000256" key="1">
    <source>
        <dbReference type="SAM" id="Phobius"/>
    </source>
</evidence>
<dbReference type="PANTHER" id="PTHR40115">
    <property type="entry name" value="INNER MEMBRANE PROTEIN WITH PEPSY TM HELIX"/>
    <property type="match status" value="1"/>
</dbReference>
<gene>
    <name evidence="2" type="ORF">U0042_20050</name>
</gene>